<feature type="transmembrane region" description="Helical" evidence="1">
    <location>
        <begin position="130"/>
        <end position="153"/>
    </location>
</feature>
<feature type="transmembrane region" description="Helical" evidence="1">
    <location>
        <begin position="195"/>
        <end position="219"/>
    </location>
</feature>
<keyword evidence="3" id="KW-1185">Reference proteome</keyword>
<keyword evidence="1" id="KW-1133">Transmembrane helix</keyword>
<feature type="transmembrane region" description="Helical" evidence="1">
    <location>
        <begin position="78"/>
        <end position="98"/>
    </location>
</feature>
<name>A0A3N1HQ15_9ACTN</name>
<dbReference type="InParanoid" id="A0A3N1HQ15"/>
<evidence type="ECO:0000313" key="3">
    <source>
        <dbReference type="Proteomes" id="UP000276232"/>
    </source>
</evidence>
<protein>
    <submittedName>
        <fullName evidence="2">ABC-type transport system involved in multi-copper enzyme maturation permease subunit</fullName>
    </submittedName>
</protein>
<keyword evidence="1" id="KW-0812">Transmembrane</keyword>
<dbReference type="RefSeq" id="WP_123378875.1">
    <property type="nucleotide sequence ID" value="NZ_RJKN01000002.1"/>
</dbReference>
<evidence type="ECO:0000256" key="1">
    <source>
        <dbReference type="SAM" id="Phobius"/>
    </source>
</evidence>
<dbReference type="EMBL" id="RJKN01000002">
    <property type="protein sequence ID" value="ROP44608.1"/>
    <property type="molecule type" value="Genomic_DNA"/>
</dbReference>
<comment type="caution">
    <text evidence="2">The sequence shown here is derived from an EMBL/GenBank/DDBJ whole genome shotgun (WGS) entry which is preliminary data.</text>
</comment>
<keyword evidence="1" id="KW-0472">Membrane</keyword>
<organism evidence="2 3">
    <name type="scientific">Pseudokineococcus lusitanus</name>
    <dbReference type="NCBI Taxonomy" id="763993"/>
    <lineage>
        <taxon>Bacteria</taxon>
        <taxon>Bacillati</taxon>
        <taxon>Actinomycetota</taxon>
        <taxon>Actinomycetes</taxon>
        <taxon>Kineosporiales</taxon>
        <taxon>Kineosporiaceae</taxon>
        <taxon>Pseudokineococcus</taxon>
    </lineage>
</organism>
<dbReference type="PANTHER" id="PTHR43471">
    <property type="entry name" value="ABC TRANSPORTER PERMEASE"/>
    <property type="match status" value="1"/>
</dbReference>
<sequence length="369" mass="38602">MTDLDQRPATASAPRRRPDLRVSARGVRTVARLELRQRLRATRWLVVLLVWVGVLVGVSALVHAAAVSSGAEDEVGSLLFSAVAFLVLGMGLLVVPALTSTSINGDRAAGVLAPLQVTLLSPLDVVLGKLVTAWLCALALLAAAAPVLLWAVLAGGESLLRGAVVLVVLAVLLGAVCAVGLGWSAVVARPVGSAVLTYVTVAVLTLLAPLLFALTLVLVEEDALVTVREPTRYSEEGEPLDCVQRTQTQSVLRTDRTWGLLAVSPFVVLADAAPRPVDTTTVDGVERFDPLSAVRTGVRTARLGPSYSEDWCGLTTYDVLAEQEEADAAGAVWPWGLGALVLLGAGATALAARRLQVPYAVLPRGTRVA</sequence>
<feature type="transmembrane region" description="Helical" evidence="1">
    <location>
        <begin position="332"/>
        <end position="352"/>
    </location>
</feature>
<dbReference type="OrthoDB" id="149032at2"/>
<accession>A0A3N1HQ15</accession>
<dbReference type="AlphaFoldDB" id="A0A3N1HQ15"/>
<reference evidence="2 3" key="1">
    <citation type="journal article" date="2015" name="Stand. Genomic Sci.">
        <title>Genomic Encyclopedia of Bacterial and Archaeal Type Strains, Phase III: the genomes of soil and plant-associated and newly described type strains.</title>
        <authorList>
            <person name="Whitman W.B."/>
            <person name="Woyke T."/>
            <person name="Klenk H.P."/>
            <person name="Zhou Y."/>
            <person name="Lilburn T.G."/>
            <person name="Beck B.J."/>
            <person name="De Vos P."/>
            <person name="Vandamme P."/>
            <person name="Eisen J.A."/>
            <person name="Garrity G."/>
            <person name="Hugenholtz P."/>
            <person name="Kyrpides N.C."/>
        </authorList>
    </citation>
    <scope>NUCLEOTIDE SEQUENCE [LARGE SCALE GENOMIC DNA]</scope>
    <source>
        <strain evidence="2 3">CECT 7306</strain>
    </source>
</reference>
<feature type="transmembrane region" description="Helical" evidence="1">
    <location>
        <begin position="44"/>
        <end position="66"/>
    </location>
</feature>
<gene>
    <name evidence="2" type="ORF">EDC03_0731</name>
</gene>
<proteinExistence type="predicted"/>
<feature type="transmembrane region" description="Helical" evidence="1">
    <location>
        <begin position="159"/>
        <end position="183"/>
    </location>
</feature>
<dbReference type="Proteomes" id="UP000276232">
    <property type="component" value="Unassembled WGS sequence"/>
</dbReference>
<evidence type="ECO:0000313" key="2">
    <source>
        <dbReference type="EMBL" id="ROP44608.1"/>
    </source>
</evidence>